<keyword evidence="3" id="KW-1185">Reference proteome</keyword>
<dbReference type="RefSeq" id="YP_009021554.1">
    <property type="nucleotide sequence ID" value="NC_023859.1"/>
</dbReference>
<organism evidence="2 3">
    <name type="scientific">Microbacterium phage vB_MoxS-ISF9</name>
    <dbReference type="NCBI Taxonomy" id="1458670"/>
    <lineage>
        <taxon>Viruses</taxon>
        <taxon>Duplodnaviria</taxon>
        <taxon>Heunggongvirae</taxon>
        <taxon>Uroviricota</taxon>
        <taxon>Caudoviricetes</taxon>
        <taxon>Farahnazvirus</taxon>
        <taxon>Farahnazvirus ISF9</taxon>
    </lineage>
</organism>
<dbReference type="InterPro" id="IPR027417">
    <property type="entry name" value="P-loop_NTPase"/>
</dbReference>
<dbReference type="SUPFAM" id="SSF56784">
    <property type="entry name" value="HAD-like"/>
    <property type="match status" value="1"/>
</dbReference>
<dbReference type="OrthoDB" id="5906at10239"/>
<evidence type="ECO:0000313" key="2">
    <source>
        <dbReference type="EMBL" id="AHL18579.1"/>
    </source>
</evidence>
<dbReference type="Pfam" id="PF25109">
    <property type="entry name" value="HAD_PNKP"/>
    <property type="match status" value="1"/>
</dbReference>
<dbReference type="InterPro" id="IPR023214">
    <property type="entry name" value="HAD_sf"/>
</dbReference>
<dbReference type="InterPro" id="IPR036412">
    <property type="entry name" value="HAD-like_sf"/>
</dbReference>
<dbReference type="Proteomes" id="UP000019700">
    <property type="component" value="Genome"/>
</dbReference>
<sequence length="306" mass="34487">MSYIEILRGLPASGKSTYAKERVKDSTDIVRVNRDAIRWTQGFFPFGSAKQEALVSEIEKALVEGALKAGKSVIIDATHLNPQYIRHWFKIAKAHSVRNVRVVDFEAPLEALKFRDGLREKSVGQDVIAKFAKRWKIGEDGKLPKAPVYDAALGPDLTPAAEWDSELPSAIIVDTDGTLANHEGVRDPYDTSRYHLDTPHQDVARVIWGLERVHQVIGVSGRDAKFAGVTLQWWKERALITPDAMFFRPEGDRRPDDVIKAEIYEKEIRGKYNIAGVFDDRGRVLRMWRAKGLTTFAVGDTDNNNF</sequence>
<dbReference type="InterPro" id="IPR056782">
    <property type="entry name" value="HAD_PNKP"/>
</dbReference>
<dbReference type="Pfam" id="PF13671">
    <property type="entry name" value="AAA_33"/>
    <property type="match status" value="1"/>
</dbReference>
<dbReference type="KEGG" id="vg:18938420"/>
<protein>
    <recommendedName>
        <fullName evidence="1">Polynucleotide kinase PNKP phosphatase domain-containing protein</fullName>
    </recommendedName>
</protein>
<gene>
    <name evidence="2" type="ORF">ISF9_109</name>
</gene>
<reference evidence="2 3" key="1">
    <citation type="journal article" date="2014" name="Arch. Virol.">
        <title>Complete genome sequence of a novel phage, vB_MoxS-ISF9, infecting methylotrophic Microbacterium: first report of a virulent Microbacterium phage.</title>
        <authorList>
            <person name="Zamani I."/>
            <person name="Bouzari M."/>
            <person name="Emtiazi G."/>
            <person name="Ghasemi S.M."/>
            <person name="Chang H.I."/>
        </authorList>
    </citation>
    <scope>NUCLEOTIDE SEQUENCE [LARGE SCALE GENOMIC DNA]</scope>
</reference>
<dbReference type="Gene3D" id="3.40.50.1000">
    <property type="entry name" value="HAD superfamily/HAD-like"/>
    <property type="match status" value="1"/>
</dbReference>
<dbReference type="EMBL" id="KJ173786">
    <property type="protein sequence ID" value="AHL18579.1"/>
    <property type="molecule type" value="Genomic_DNA"/>
</dbReference>
<dbReference type="Gene3D" id="3.40.50.300">
    <property type="entry name" value="P-loop containing nucleotide triphosphate hydrolases"/>
    <property type="match status" value="1"/>
</dbReference>
<dbReference type="SUPFAM" id="SSF52540">
    <property type="entry name" value="P-loop containing nucleoside triphosphate hydrolases"/>
    <property type="match status" value="1"/>
</dbReference>
<evidence type="ECO:0000259" key="1">
    <source>
        <dbReference type="Pfam" id="PF25109"/>
    </source>
</evidence>
<dbReference type="GeneID" id="18938420"/>
<feature type="domain" description="Polynucleotide kinase PNKP phosphatase" evidence="1">
    <location>
        <begin position="168"/>
        <end position="302"/>
    </location>
</feature>
<evidence type="ECO:0000313" key="3">
    <source>
        <dbReference type="Proteomes" id="UP000019700"/>
    </source>
</evidence>
<proteinExistence type="predicted"/>
<name>W8NP27_9CAUD</name>
<accession>W8NP27</accession>